<comment type="caution">
    <text evidence="2">The sequence shown here is derived from an EMBL/GenBank/DDBJ whole genome shotgun (WGS) entry which is preliminary data.</text>
</comment>
<feature type="transmembrane region" description="Helical" evidence="1">
    <location>
        <begin position="12"/>
        <end position="33"/>
    </location>
</feature>
<dbReference type="Proteomes" id="UP000003082">
    <property type="component" value="Unassembled WGS sequence"/>
</dbReference>
<keyword evidence="1" id="KW-1133">Transmembrane helix</keyword>
<name>B9D0F1_CAMRE</name>
<accession>B9D0F1</accession>
<gene>
    <name evidence="2" type="ORF">CAMRE0001_1155</name>
</gene>
<evidence type="ECO:0000313" key="3">
    <source>
        <dbReference type="Proteomes" id="UP000003082"/>
    </source>
</evidence>
<reference evidence="2 3" key="1">
    <citation type="submission" date="2008-08" db="EMBL/GenBank/DDBJ databases">
        <authorList>
            <person name="Madupu R."/>
            <person name="Durkin A.S."/>
            <person name="Torralba M."/>
            <person name="Methe B."/>
            <person name="Sutton G.G."/>
            <person name="Strausberg R.L."/>
            <person name="Nelson K.E."/>
        </authorList>
    </citation>
    <scope>NUCLEOTIDE SEQUENCE [LARGE SCALE GENOMIC DNA]</scope>
    <source>
        <strain evidence="2 3">RM3267</strain>
    </source>
</reference>
<dbReference type="AlphaFoldDB" id="B9D0F1"/>
<evidence type="ECO:0000313" key="2">
    <source>
        <dbReference type="EMBL" id="EEF14432.1"/>
    </source>
</evidence>
<keyword evidence="1" id="KW-0472">Membrane</keyword>
<dbReference type="STRING" id="553218.CAMRE0001_1155"/>
<dbReference type="EMBL" id="ACFU01000006">
    <property type="protein sequence ID" value="EEF14432.1"/>
    <property type="molecule type" value="Genomic_DNA"/>
</dbReference>
<sequence length="52" mass="5965">MFKSGRIYRANFTYQISLARIFAGLFATFGIYFSSKFALKRIKFVADTLCSP</sequence>
<keyword evidence="1" id="KW-0812">Transmembrane</keyword>
<evidence type="ECO:0000256" key="1">
    <source>
        <dbReference type="SAM" id="Phobius"/>
    </source>
</evidence>
<organism evidence="2 3">
    <name type="scientific">Campylobacter rectus RM3267</name>
    <dbReference type="NCBI Taxonomy" id="553218"/>
    <lineage>
        <taxon>Bacteria</taxon>
        <taxon>Pseudomonadati</taxon>
        <taxon>Campylobacterota</taxon>
        <taxon>Epsilonproteobacteria</taxon>
        <taxon>Campylobacterales</taxon>
        <taxon>Campylobacteraceae</taxon>
        <taxon>Campylobacter</taxon>
    </lineage>
</organism>
<keyword evidence="3" id="KW-1185">Reference proteome</keyword>
<proteinExistence type="predicted"/>
<protein>
    <submittedName>
        <fullName evidence="2">Uncharacterized protein</fullName>
    </submittedName>
</protein>